<evidence type="ECO:0000313" key="4">
    <source>
        <dbReference type="Proteomes" id="UP000663844"/>
    </source>
</evidence>
<gene>
    <name evidence="3" type="ORF">OXD698_LOCUS51772</name>
</gene>
<keyword evidence="1" id="KW-0106">Calcium</keyword>
<dbReference type="InterPro" id="IPR002126">
    <property type="entry name" value="Cadherin-like_dom"/>
</dbReference>
<evidence type="ECO:0000259" key="2">
    <source>
        <dbReference type="PROSITE" id="PS50268"/>
    </source>
</evidence>
<evidence type="ECO:0000256" key="1">
    <source>
        <dbReference type="PROSITE-ProRule" id="PRU00043"/>
    </source>
</evidence>
<dbReference type="AlphaFoldDB" id="A0A820PM86"/>
<name>A0A820PM86_9BILA</name>
<evidence type="ECO:0000313" key="3">
    <source>
        <dbReference type="EMBL" id="CAF4406563.1"/>
    </source>
</evidence>
<dbReference type="GO" id="GO:0007156">
    <property type="term" value="P:homophilic cell adhesion via plasma membrane adhesion molecules"/>
    <property type="evidence" value="ECO:0007669"/>
    <property type="project" value="InterPro"/>
</dbReference>
<feature type="non-terminal residue" evidence="3">
    <location>
        <position position="170"/>
    </location>
</feature>
<dbReference type="GO" id="GO:0005509">
    <property type="term" value="F:calcium ion binding"/>
    <property type="evidence" value="ECO:0007669"/>
    <property type="project" value="UniProtKB-UniRule"/>
</dbReference>
<dbReference type="Proteomes" id="UP000663844">
    <property type="component" value="Unassembled WGS sequence"/>
</dbReference>
<organism evidence="3 4">
    <name type="scientific">Adineta steineri</name>
    <dbReference type="NCBI Taxonomy" id="433720"/>
    <lineage>
        <taxon>Eukaryota</taxon>
        <taxon>Metazoa</taxon>
        <taxon>Spiralia</taxon>
        <taxon>Gnathifera</taxon>
        <taxon>Rotifera</taxon>
        <taxon>Eurotatoria</taxon>
        <taxon>Bdelloidea</taxon>
        <taxon>Adinetida</taxon>
        <taxon>Adinetidae</taxon>
        <taxon>Adineta</taxon>
    </lineage>
</organism>
<protein>
    <recommendedName>
        <fullName evidence="2">Cadherin domain-containing protein</fullName>
    </recommendedName>
</protein>
<dbReference type="Gene3D" id="2.60.40.60">
    <property type="entry name" value="Cadherins"/>
    <property type="match status" value="1"/>
</dbReference>
<proteinExistence type="predicted"/>
<feature type="non-terminal residue" evidence="3">
    <location>
        <position position="1"/>
    </location>
</feature>
<reference evidence="3" key="1">
    <citation type="submission" date="2021-02" db="EMBL/GenBank/DDBJ databases">
        <authorList>
            <person name="Nowell W R."/>
        </authorList>
    </citation>
    <scope>NUCLEOTIDE SEQUENCE</scope>
</reference>
<comment type="caution">
    <text evidence="3">The sequence shown here is derived from an EMBL/GenBank/DDBJ whole genome shotgun (WGS) entry which is preliminary data.</text>
</comment>
<sequence length="170" mass="20472">SYWLAIRLTRYRAHPPHTFVHIHLSIRQENFYLPQCVNIYQNVKVYDYSTQHPFARVEAISLNKNSLLQYSINDNDQYEKIFSIDQRTGFLNLLPSVSNNRRLKSDYLLTIKTFDIQYKFSVNCYVNIHLIRRRQLIPKFIYSPSYNINSYEIERNSGRLRQRLFQISTL</sequence>
<dbReference type="GO" id="GO:0016020">
    <property type="term" value="C:membrane"/>
    <property type="evidence" value="ECO:0007669"/>
    <property type="project" value="InterPro"/>
</dbReference>
<feature type="domain" description="Cadherin" evidence="2">
    <location>
        <begin position="39"/>
        <end position="140"/>
    </location>
</feature>
<dbReference type="CDD" id="cd11304">
    <property type="entry name" value="Cadherin_repeat"/>
    <property type="match status" value="1"/>
</dbReference>
<dbReference type="PROSITE" id="PS50268">
    <property type="entry name" value="CADHERIN_2"/>
    <property type="match status" value="1"/>
</dbReference>
<accession>A0A820PM86</accession>
<dbReference type="EMBL" id="CAJOAZ010027048">
    <property type="protein sequence ID" value="CAF4406563.1"/>
    <property type="molecule type" value="Genomic_DNA"/>
</dbReference>
<dbReference type="SUPFAM" id="SSF49313">
    <property type="entry name" value="Cadherin-like"/>
    <property type="match status" value="1"/>
</dbReference>
<dbReference type="InterPro" id="IPR015919">
    <property type="entry name" value="Cadherin-like_sf"/>
</dbReference>